<gene>
    <name evidence="2" type="ORF">SCLTRI_LOCUS5148</name>
</gene>
<evidence type="ECO:0000313" key="2">
    <source>
        <dbReference type="EMBL" id="CAD6445365.1"/>
    </source>
</evidence>
<feature type="domain" description="Heterokaryon incompatibility" evidence="1">
    <location>
        <begin position="49"/>
        <end position="175"/>
    </location>
</feature>
<proteinExistence type="predicted"/>
<dbReference type="AlphaFoldDB" id="A0A8H2ZSZ4"/>
<keyword evidence="3" id="KW-1185">Reference proteome</keyword>
<dbReference type="PANTHER" id="PTHR24148:SF73">
    <property type="entry name" value="HET DOMAIN PROTEIN (AFU_ORTHOLOGUE AFUA_8G01020)"/>
    <property type="match status" value="1"/>
</dbReference>
<dbReference type="PANTHER" id="PTHR24148">
    <property type="entry name" value="ANKYRIN REPEAT DOMAIN-CONTAINING PROTEIN 39 HOMOLOG-RELATED"/>
    <property type="match status" value="1"/>
</dbReference>
<accession>A0A8H2ZSZ4</accession>
<dbReference type="Pfam" id="PF06985">
    <property type="entry name" value="HET"/>
    <property type="match status" value="1"/>
</dbReference>
<comment type="caution">
    <text evidence="2">The sequence shown here is derived from an EMBL/GenBank/DDBJ whole genome shotgun (WGS) entry which is preliminary data.</text>
</comment>
<evidence type="ECO:0000313" key="3">
    <source>
        <dbReference type="Proteomes" id="UP000624404"/>
    </source>
</evidence>
<reference evidence="2" key="1">
    <citation type="submission" date="2020-10" db="EMBL/GenBank/DDBJ databases">
        <authorList>
            <person name="Kusch S."/>
        </authorList>
    </citation>
    <scope>NUCLEOTIDE SEQUENCE</scope>
    <source>
        <strain evidence="2">SwB9</strain>
    </source>
</reference>
<evidence type="ECO:0000259" key="1">
    <source>
        <dbReference type="Pfam" id="PF06985"/>
    </source>
</evidence>
<name>A0A8H2ZSZ4_9HELO</name>
<dbReference type="InterPro" id="IPR010730">
    <property type="entry name" value="HET"/>
</dbReference>
<dbReference type="InterPro" id="IPR052895">
    <property type="entry name" value="HetReg/Transcr_Mod"/>
</dbReference>
<protein>
    <submittedName>
        <fullName evidence="2">16895c3d-3416-4bef-ace5-77ec91e60ed3</fullName>
    </submittedName>
</protein>
<organism evidence="2 3">
    <name type="scientific">Sclerotinia trifoliorum</name>
    <dbReference type="NCBI Taxonomy" id="28548"/>
    <lineage>
        <taxon>Eukaryota</taxon>
        <taxon>Fungi</taxon>
        <taxon>Dikarya</taxon>
        <taxon>Ascomycota</taxon>
        <taxon>Pezizomycotina</taxon>
        <taxon>Leotiomycetes</taxon>
        <taxon>Helotiales</taxon>
        <taxon>Sclerotiniaceae</taxon>
        <taxon>Sclerotinia</taxon>
    </lineage>
</organism>
<dbReference type="EMBL" id="CAJHIA010000014">
    <property type="protein sequence ID" value="CAD6445365.1"/>
    <property type="molecule type" value="Genomic_DNA"/>
</dbReference>
<dbReference type="Proteomes" id="UP000624404">
    <property type="component" value="Unassembled WGS sequence"/>
</dbReference>
<sequence length="657" mass="75202">MSSLYADIPLSRPDKQIRLLRLEQSSSDCDDYCFSLAAHEFHDDVRPSYIAISYTWGNTVPLLPIFVNGKKMRVRHNCWYSLWQIRHHGLTDYLWIDSLCINQDNDEEKNFQVAMMGSIYESALWVASCIGTGETISVMEPGLMSDSEEAKLARMRLRESFDQIPYFDRVWIKQEIILGRDITLFYGLKRISWEKFDLLMNMEQRLLERKLNSEESADSGIFDALDNGAGSSGFYELSRAQEMLLQETETNSAISQLCNHRSRPMSGTFVDLVLRYKTAKATNSRDKIYALLSLLPKEDPIRQNLVVDYGQPTFNLFHTIIRLVYSAYEDTKYGQKHQVLGLIREWLGINETNVEMNDYLKSVPSSPSDWLPSSISDLAGSWLNGIDPHIMLDVMEMCKIGAQDEINLNLDLKPEEYTPLALIKHINTWRRNDEKWTKKDMQQLVPINLKTTRVVFIRPTLHMSISPNMKEFLANADVRAGDFIAKILWDGPKSSYHVTAVRTVAHAVLRAVDVSDKDKEEDILDDSAMDTSEDMFDSFLNHLSEQGNSPGVILKLHSWAIPVGQDLTLLTENEESDSSYAHRNQSLSRLKLHHRDLLIPLILNNTPLYALLYPAPEGSYFSTVQSDNDVESLDQKRQPSSPSKSEVDYNYLRDVLG</sequence>
<dbReference type="OrthoDB" id="194358at2759"/>